<protein>
    <submittedName>
        <fullName evidence="7">Uncharacterized protein</fullName>
    </submittedName>
</protein>
<reference evidence="7 8" key="1">
    <citation type="submission" date="2015-01" db="EMBL/GenBank/DDBJ databases">
        <title>The Genome Sequence of Capronia semiimmersa CBS27337.</title>
        <authorList>
            <consortium name="The Broad Institute Genomics Platform"/>
            <person name="Cuomo C."/>
            <person name="de Hoog S."/>
            <person name="Gorbushina A."/>
            <person name="Stielow B."/>
            <person name="Teixiera M."/>
            <person name="Abouelleil A."/>
            <person name="Chapman S.B."/>
            <person name="Priest M."/>
            <person name="Young S.K."/>
            <person name="Wortman J."/>
            <person name="Nusbaum C."/>
            <person name="Birren B."/>
        </authorList>
    </citation>
    <scope>NUCLEOTIDE SEQUENCE [LARGE SCALE GENOMIC DNA]</scope>
    <source>
        <strain evidence="7 8">CBS 27337</strain>
    </source>
</reference>
<keyword evidence="3" id="KW-0520">NAD</keyword>
<evidence type="ECO:0000313" key="8">
    <source>
        <dbReference type="Proteomes" id="UP000054266"/>
    </source>
</evidence>
<dbReference type="Pfam" id="PF02826">
    <property type="entry name" value="2-Hacid_dh_C"/>
    <property type="match status" value="1"/>
</dbReference>
<gene>
    <name evidence="7" type="ORF">PV04_02846</name>
</gene>
<evidence type="ECO:0000256" key="2">
    <source>
        <dbReference type="ARBA" id="ARBA00023002"/>
    </source>
</evidence>
<sequence>MFARSSSLSLTRARPIVSPRIVSRGRYQVSTTPKFYSSMTKPTVLLIGGLTHTNKEWEELGSKYNLKEFRKGTREQFLSNCRSGEYDDVVALYRSNMSTSQTGLFNDELVSVLPASLKYICHNGAGYDNIDVDACTNRGLKVSSTPIAVDDATADIGLFLMLGALRLAWVPMVAIREGKWRGKTQLGHDPKGKTLGILGMGGIGRAMAHRARAFGMKIVYHNRSRLSKELEGDAVYLSFDELLAQSDVLSLNLALNAKTRHIISAPEFAKMKDGVVIVNTARGALINEKDLVAALDSGKVASAGLDVFEEEPRVEEGLLKNERVFIVPHIGTNTYETQREMELLVLQNLQSAVDNGTLLTPIAEQKPKLNGHL</sequence>
<evidence type="ECO:0000256" key="1">
    <source>
        <dbReference type="ARBA" id="ARBA00005854"/>
    </source>
</evidence>
<dbReference type="InterPro" id="IPR050223">
    <property type="entry name" value="D-isomer_2-hydroxyacid_DH"/>
</dbReference>
<dbReference type="HOGENOM" id="CLU_019796_1_2_1"/>
<dbReference type="GO" id="GO:0051287">
    <property type="term" value="F:NAD binding"/>
    <property type="evidence" value="ECO:0007669"/>
    <property type="project" value="InterPro"/>
</dbReference>
<evidence type="ECO:0000259" key="5">
    <source>
        <dbReference type="Pfam" id="PF00389"/>
    </source>
</evidence>
<evidence type="ECO:0000256" key="4">
    <source>
        <dbReference type="RuleBase" id="RU003719"/>
    </source>
</evidence>
<dbReference type="Proteomes" id="UP000054266">
    <property type="component" value="Unassembled WGS sequence"/>
</dbReference>
<dbReference type="InterPro" id="IPR006140">
    <property type="entry name" value="D-isomer_DH_NAD-bd"/>
</dbReference>
<keyword evidence="8" id="KW-1185">Reference proteome</keyword>
<dbReference type="InterPro" id="IPR006139">
    <property type="entry name" value="D-isomer_2_OHA_DH_cat_dom"/>
</dbReference>
<dbReference type="EMBL" id="KN846957">
    <property type="protein sequence ID" value="KIW70590.1"/>
    <property type="molecule type" value="Genomic_DNA"/>
</dbReference>
<dbReference type="InterPro" id="IPR036291">
    <property type="entry name" value="NAD(P)-bd_dom_sf"/>
</dbReference>
<dbReference type="GO" id="GO:0005829">
    <property type="term" value="C:cytosol"/>
    <property type="evidence" value="ECO:0007669"/>
    <property type="project" value="TreeGrafter"/>
</dbReference>
<evidence type="ECO:0000313" key="7">
    <source>
        <dbReference type="EMBL" id="KIW70590.1"/>
    </source>
</evidence>
<dbReference type="SUPFAM" id="SSF51735">
    <property type="entry name" value="NAD(P)-binding Rossmann-fold domains"/>
    <property type="match status" value="1"/>
</dbReference>
<dbReference type="PROSITE" id="PS00671">
    <property type="entry name" value="D_2_HYDROXYACID_DH_3"/>
    <property type="match status" value="1"/>
</dbReference>
<dbReference type="InterPro" id="IPR029752">
    <property type="entry name" value="D-isomer_DH_CS1"/>
</dbReference>
<feature type="domain" description="D-isomer specific 2-hydroxyacid dehydrogenase NAD-binding" evidence="6">
    <location>
        <begin position="160"/>
        <end position="331"/>
    </location>
</feature>
<dbReference type="STRING" id="5601.A0A0D2FVS6"/>
<dbReference type="InterPro" id="IPR029753">
    <property type="entry name" value="D-isomer_DH_CS"/>
</dbReference>
<dbReference type="SUPFAM" id="SSF52283">
    <property type="entry name" value="Formate/glycerate dehydrogenase catalytic domain-like"/>
    <property type="match status" value="1"/>
</dbReference>
<keyword evidence="2 4" id="KW-0560">Oxidoreductase</keyword>
<evidence type="ECO:0000256" key="3">
    <source>
        <dbReference type="ARBA" id="ARBA00023027"/>
    </source>
</evidence>
<evidence type="ECO:0000259" key="6">
    <source>
        <dbReference type="Pfam" id="PF02826"/>
    </source>
</evidence>
<dbReference type="GO" id="GO:0016618">
    <property type="term" value="F:hydroxypyruvate reductase [NAD(P)H] activity"/>
    <property type="evidence" value="ECO:0007669"/>
    <property type="project" value="TreeGrafter"/>
</dbReference>
<comment type="similarity">
    <text evidence="1 4">Belongs to the D-isomer specific 2-hydroxyacid dehydrogenase family.</text>
</comment>
<dbReference type="PROSITE" id="PS00065">
    <property type="entry name" value="D_2_HYDROXYACID_DH_1"/>
    <property type="match status" value="1"/>
</dbReference>
<dbReference type="FunFam" id="3.40.50.720:FF:000282">
    <property type="entry name" value="Glyoxylate reductase protein"/>
    <property type="match status" value="1"/>
</dbReference>
<proteinExistence type="inferred from homology"/>
<dbReference type="PANTHER" id="PTHR10996:SF257">
    <property type="entry name" value="GLYOXYLATE REDUCTASE 1"/>
    <property type="match status" value="1"/>
</dbReference>
<dbReference type="PANTHER" id="PTHR10996">
    <property type="entry name" value="2-HYDROXYACID DEHYDROGENASE-RELATED"/>
    <property type="match status" value="1"/>
</dbReference>
<dbReference type="GO" id="GO:0030267">
    <property type="term" value="F:glyoxylate reductase (NADPH) activity"/>
    <property type="evidence" value="ECO:0007669"/>
    <property type="project" value="TreeGrafter"/>
</dbReference>
<dbReference type="AlphaFoldDB" id="A0A0D2FVS6"/>
<accession>A0A0D2FVS6</accession>
<dbReference type="Pfam" id="PF00389">
    <property type="entry name" value="2-Hacid_dh"/>
    <property type="match status" value="1"/>
</dbReference>
<dbReference type="Gene3D" id="3.40.50.720">
    <property type="entry name" value="NAD(P)-binding Rossmann-like Domain"/>
    <property type="match status" value="2"/>
</dbReference>
<organism evidence="7 8">
    <name type="scientific">Phialophora macrospora</name>
    <dbReference type="NCBI Taxonomy" id="1851006"/>
    <lineage>
        <taxon>Eukaryota</taxon>
        <taxon>Fungi</taxon>
        <taxon>Dikarya</taxon>
        <taxon>Ascomycota</taxon>
        <taxon>Pezizomycotina</taxon>
        <taxon>Eurotiomycetes</taxon>
        <taxon>Chaetothyriomycetidae</taxon>
        <taxon>Chaetothyriales</taxon>
        <taxon>Herpotrichiellaceae</taxon>
        <taxon>Phialophora</taxon>
    </lineage>
</organism>
<dbReference type="CDD" id="cd12168">
    <property type="entry name" value="Mand_dh_like"/>
    <property type="match status" value="1"/>
</dbReference>
<name>A0A0D2FVS6_9EURO</name>
<feature type="domain" description="D-isomer specific 2-hydroxyacid dehydrogenase catalytic" evidence="5">
    <location>
        <begin position="104"/>
        <end position="361"/>
    </location>
</feature>